<dbReference type="STRING" id="363999.A0A439DEH5"/>
<feature type="region of interest" description="Disordered" evidence="7">
    <location>
        <begin position="874"/>
        <end position="1004"/>
    </location>
</feature>
<evidence type="ECO:0000256" key="4">
    <source>
        <dbReference type="ARBA" id="ARBA00022989"/>
    </source>
</evidence>
<dbReference type="PANTHER" id="PTHR10783">
    <property type="entry name" value="XENOTROPIC AND POLYTROPIC RETROVIRUS RECEPTOR 1-RELATED"/>
    <property type="match status" value="1"/>
</dbReference>
<keyword evidence="3 8" id="KW-0812">Transmembrane</keyword>
<dbReference type="CDD" id="cd14475">
    <property type="entry name" value="SPX_SYG1_like"/>
    <property type="match status" value="1"/>
</dbReference>
<evidence type="ECO:0000256" key="7">
    <source>
        <dbReference type="SAM" id="MobiDB-lite"/>
    </source>
</evidence>
<keyword evidence="6" id="KW-0175">Coiled coil</keyword>
<evidence type="ECO:0000256" key="6">
    <source>
        <dbReference type="SAM" id="Coils"/>
    </source>
</evidence>
<evidence type="ECO:0000259" key="9">
    <source>
        <dbReference type="PROSITE" id="PS51380"/>
    </source>
</evidence>
<feature type="transmembrane region" description="Helical" evidence="8">
    <location>
        <begin position="481"/>
        <end position="502"/>
    </location>
</feature>
<feature type="transmembrane region" description="Helical" evidence="8">
    <location>
        <begin position="522"/>
        <end position="545"/>
    </location>
</feature>
<feature type="transmembrane region" description="Helical" evidence="8">
    <location>
        <begin position="745"/>
        <end position="770"/>
    </location>
</feature>
<accession>A0A439DEH5</accession>
<dbReference type="PANTHER" id="PTHR10783:SF103">
    <property type="entry name" value="SOLUTE CARRIER FAMILY 53 MEMBER 1"/>
    <property type="match status" value="1"/>
</dbReference>
<feature type="compositionally biased region" description="Polar residues" evidence="7">
    <location>
        <begin position="897"/>
        <end position="909"/>
    </location>
</feature>
<feature type="region of interest" description="Disordered" evidence="7">
    <location>
        <begin position="98"/>
        <end position="213"/>
    </location>
</feature>
<comment type="caution">
    <text evidence="11">The sequence shown here is derived from an EMBL/GenBank/DDBJ whole genome shotgun (WGS) entry which is preliminary data.</text>
</comment>
<evidence type="ECO:0000256" key="8">
    <source>
        <dbReference type="SAM" id="Phobius"/>
    </source>
</evidence>
<evidence type="ECO:0000259" key="10">
    <source>
        <dbReference type="PROSITE" id="PS51382"/>
    </source>
</evidence>
<evidence type="ECO:0000256" key="1">
    <source>
        <dbReference type="ARBA" id="ARBA00004141"/>
    </source>
</evidence>
<evidence type="ECO:0000313" key="11">
    <source>
        <dbReference type="EMBL" id="RWA12817.1"/>
    </source>
</evidence>
<feature type="compositionally biased region" description="Acidic residues" evidence="7">
    <location>
        <begin position="969"/>
        <end position="978"/>
    </location>
</feature>
<keyword evidence="4 8" id="KW-1133">Transmembrane helix</keyword>
<evidence type="ECO:0000256" key="2">
    <source>
        <dbReference type="ARBA" id="ARBA00009665"/>
    </source>
</evidence>
<dbReference type="AlphaFoldDB" id="A0A439DEH5"/>
<feature type="domain" description="SPX" evidence="10">
    <location>
        <begin position="1"/>
        <end position="427"/>
    </location>
</feature>
<feature type="transmembrane region" description="Helical" evidence="8">
    <location>
        <begin position="720"/>
        <end position="739"/>
    </location>
</feature>
<proteinExistence type="inferred from homology"/>
<feature type="transmembrane region" description="Helical" evidence="8">
    <location>
        <begin position="566"/>
        <end position="586"/>
    </location>
</feature>
<keyword evidence="12" id="KW-1185">Reference proteome</keyword>
<feature type="transmembrane region" description="Helical" evidence="8">
    <location>
        <begin position="598"/>
        <end position="620"/>
    </location>
</feature>
<dbReference type="GO" id="GO:0005886">
    <property type="term" value="C:plasma membrane"/>
    <property type="evidence" value="ECO:0007669"/>
    <property type="project" value="TreeGrafter"/>
</dbReference>
<dbReference type="EMBL" id="RYZI01000041">
    <property type="protein sequence ID" value="RWA12817.1"/>
    <property type="molecule type" value="Genomic_DNA"/>
</dbReference>
<sequence>MKFAKELEQDLVPEWRIKYLNYKAGKKYVKGVSRAIHRANTTPKAPSRRHEHHPSHDAPSFFRSPFSHQQGPRGANLHENEDADILTFGSAPLGRAARSELANTPSPGERQSLNSPSGIEANYGSFVRTPPASSGISKLDSRQTFELPAPAIHLPSPAVDNKAGTSRDSLSELTSATRFSRRRSTSIEPAAMRKSQASTFPHSNPLPHPSPASARLRRLFSQGPQLQRVESSKASYPLQAIDTVRQREKEFFNFLDAELEKVETFYRQKEVQAEARLNALREQLHEMRNRRTQEIAELRQRKKYKLDGADDSVGESSGFNGPYKWIDPIKSRIFKPGANSKALATMPQTPVVGTMSGDARRDYIRRPQEHEVSYKTAKRKLKLALQEFYRGLELLKSYALLNRTAFRKLNKKYDKAVNARPPYRYMNEKVNKSWFVNSEALDGHIKAVEDLYARYFEKGNHKIAAGKLRRMNRRPTDESSIAFWNGLSIGIGAVFTIQGLVYGGQLLFDPDPTVQLQASYLLQIYGGYFLILVLFSLFCIDCYLWTANKINYPFIFEFDPRHHLDWRQLASFSGFFLLLFGVFFWLNFTRYGRDELWLYYPVILIFISLLIILLPVPILWHKSRQWLAYSHFRLFFAGLYPVEFRDFFLGDIYCSLTYATSNVELFFCLYANYWENPPICNSSNSRLLGFFSTLPAIWRALQCVRRYYDTKNVFPHLVNCGKYIMTILSYVTLSLYRIHRTHSNLALFITFSTINGVYTSIWDLFMDFSLLQPDARHPFLRDILGLKRRWLYYIIMVIDPILRFGWIFYAIFTHDAQHNTIVSFLVSLSEVVRRGMWALLRVENEHCGNVAQYKASRDVPLPYDLPREPLIDHASTEDVLERPNQESSNIDLGHPLSQGQGRSDGQPSAYSPAPVDEAGLRRRRKSEGTVAKSIRGIMATAHRQDFEKKRRPPIEVGQDTGTLSADELHSEDEEDEDSGSMAEDRLEIRRVETLVRGEESQDDK</sequence>
<evidence type="ECO:0000256" key="5">
    <source>
        <dbReference type="ARBA" id="ARBA00023136"/>
    </source>
</evidence>
<feature type="coiled-coil region" evidence="6">
    <location>
        <begin position="270"/>
        <end position="301"/>
    </location>
</feature>
<organism evidence="11 12">
    <name type="scientific">Xylaria grammica</name>
    <dbReference type="NCBI Taxonomy" id="363999"/>
    <lineage>
        <taxon>Eukaryota</taxon>
        <taxon>Fungi</taxon>
        <taxon>Dikarya</taxon>
        <taxon>Ascomycota</taxon>
        <taxon>Pezizomycotina</taxon>
        <taxon>Sordariomycetes</taxon>
        <taxon>Xylariomycetidae</taxon>
        <taxon>Xylariales</taxon>
        <taxon>Xylariaceae</taxon>
        <taxon>Xylaria</taxon>
    </lineage>
</organism>
<feature type="region of interest" description="Disordered" evidence="7">
    <location>
        <begin position="39"/>
        <end position="77"/>
    </location>
</feature>
<evidence type="ECO:0008006" key="13">
    <source>
        <dbReference type="Google" id="ProtNLM"/>
    </source>
</evidence>
<keyword evidence="5 8" id="KW-0472">Membrane</keyword>
<dbReference type="GO" id="GO:0016036">
    <property type="term" value="P:cellular response to phosphate starvation"/>
    <property type="evidence" value="ECO:0007669"/>
    <property type="project" value="TreeGrafter"/>
</dbReference>
<comment type="similarity">
    <text evidence="2">Belongs to the SYG1 (TC 2.A.94) family.</text>
</comment>
<protein>
    <recommendedName>
        <fullName evidence="13">SPX domain-containing protein</fullName>
    </recommendedName>
</protein>
<reference evidence="11 12" key="1">
    <citation type="submission" date="2018-12" db="EMBL/GenBank/DDBJ databases">
        <title>Draft genome sequence of Xylaria grammica IHI A82.</title>
        <authorList>
            <person name="Buettner E."/>
            <person name="Kellner H."/>
        </authorList>
    </citation>
    <scope>NUCLEOTIDE SEQUENCE [LARGE SCALE GENOMIC DNA]</scope>
    <source>
        <strain evidence="11 12">IHI A82</strain>
    </source>
</reference>
<feature type="transmembrane region" description="Helical" evidence="8">
    <location>
        <begin position="790"/>
        <end position="812"/>
    </location>
</feature>
<feature type="compositionally biased region" description="Basic and acidic residues" evidence="7">
    <location>
        <begin position="982"/>
        <end position="1004"/>
    </location>
</feature>
<dbReference type="PROSITE" id="PS51380">
    <property type="entry name" value="EXS"/>
    <property type="match status" value="1"/>
</dbReference>
<feature type="compositionally biased region" description="Polar residues" evidence="7">
    <location>
        <begin position="101"/>
        <end position="117"/>
    </location>
</feature>
<evidence type="ECO:0000256" key="3">
    <source>
        <dbReference type="ARBA" id="ARBA00022692"/>
    </source>
</evidence>
<gene>
    <name evidence="11" type="ORF">EKO27_g2281</name>
</gene>
<name>A0A439DEH5_9PEZI</name>
<feature type="compositionally biased region" description="Basic and acidic residues" evidence="7">
    <location>
        <begin position="874"/>
        <end position="884"/>
    </location>
</feature>
<dbReference type="InterPro" id="IPR004342">
    <property type="entry name" value="EXS_C"/>
</dbReference>
<dbReference type="Pfam" id="PF03105">
    <property type="entry name" value="SPX"/>
    <property type="match status" value="1"/>
</dbReference>
<feature type="domain" description="EXS" evidence="9">
    <location>
        <begin position="679"/>
        <end position="873"/>
    </location>
</feature>
<dbReference type="InterPro" id="IPR004331">
    <property type="entry name" value="SPX_dom"/>
</dbReference>
<dbReference type="GO" id="GO:0000822">
    <property type="term" value="F:inositol hexakisphosphate binding"/>
    <property type="evidence" value="ECO:0007669"/>
    <property type="project" value="TreeGrafter"/>
</dbReference>
<dbReference type="Pfam" id="PF03124">
    <property type="entry name" value="EXS"/>
    <property type="match status" value="1"/>
</dbReference>
<feature type="compositionally biased region" description="Polar residues" evidence="7">
    <location>
        <begin position="163"/>
        <end position="173"/>
    </location>
</feature>
<dbReference type="PROSITE" id="PS51382">
    <property type="entry name" value="SPX"/>
    <property type="match status" value="1"/>
</dbReference>
<comment type="subcellular location">
    <subcellularLocation>
        <location evidence="1">Membrane</location>
        <topology evidence="1">Multi-pass membrane protein</topology>
    </subcellularLocation>
</comment>
<dbReference type="GO" id="GO:0005794">
    <property type="term" value="C:Golgi apparatus"/>
    <property type="evidence" value="ECO:0007669"/>
    <property type="project" value="TreeGrafter"/>
</dbReference>
<evidence type="ECO:0000313" key="12">
    <source>
        <dbReference type="Proteomes" id="UP000286045"/>
    </source>
</evidence>
<dbReference type="Proteomes" id="UP000286045">
    <property type="component" value="Unassembled WGS sequence"/>
</dbReference>
<dbReference type="GO" id="GO:0006817">
    <property type="term" value="P:phosphate ion transport"/>
    <property type="evidence" value="ECO:0007669"/>
    <property type="project" value="TreeGrafter"/>
</dbReference>